<dbReference type="AlphaFoldDB" id="J9H0Y2"/>
<keyword evidence="2" id="KW-0472">Membrane</keyword>
<sequence length="95" mass="10568">MFGFLGFILILFLVIVLVAFSILGNLVRALLGIGRRNPQQQSRTYTYTNESSRASSDDSDPDRRSSQESAASSPTGKKKIFGKDEGEYVDFEEVQ</sequence>
<keyword evidence="2" id="KW-0812">Transmembrane</keyword>
<evidence type="ECO:0000256" key="1">
    <source>
        <dbReference type="SAM" id="MobiDB-lite"/>
    </source>
</evidence>
<gene>
    <name evidence="3" type="ORF">EVA_04878</name>
</gene>
<organism evidence="3">
    <name type="scientific">gut metagenome</name>
    <dbReference type="NCBI Taxonomy" id="749906"/>
    <lineage>
        <taxon>unclassified sequences</taxon>
        <taxon>metagenomes</taxon>
        <taxon>organismal metagenomes</taxon>
    </lineage>
</organism>
<protein>
    <recommendedName>
        <fullName evidence="4">DUF4834 family protein</fullName>
    </recommendedName>
</protein>
<comment type="caution">
    <text evidence="3">The sequence shown here is derived from an EMBL/GenBank/DDBJ whole genome shotgun (WGS) entry which is preliminary data.</text>
</comment>
<evidence type="ECO:0008006" key="4">
    <source>
        <dbReference type="Google" id="ProtNLM"/>
    </source>
</evidence>
<keyword evidence="2" id="KW-1133">Transmembrane helix</keyword>
<dbReference type="InterPro" id="IPR032272">
    <property type="entry name" value="DUF4834"/>
</dbReference>
<feature type="compositionally biased region" description="Polar residues" evidence="1">
    <location>
        <begin position="38"/>
        <end position="50"/>
    </location>
</feature>
<name>J9H0Y2_9ZZZZ</name>
<dbReference type="Pfam" id="PF16118">
    <property type="entry name" value="DUF4834"/>
    <property type="match status" value="1"/>
</dbReference>
<reference evidence="3" key="1">
    <citation type="journal article" date="2012" name="PLoS ONE">
        <title>Gene sets for utilization of primary and secondary nutrition supplies in the distal gut of endangered iberian lynx.</title>
        <authorList>
            <person name="Alcaide M."/>
            <person name="Messina E."/>
            <person name="Richter M."/>
            <person name="Bargiela R."/>
            <person name="Peplies J."/>
            <person name="Huws S.A."/>
            <person name="Newbold C.J."/>
            <person name="Golyshin P.N."/>
            <person name="Simon M.A."/>
            <person name="Lopez G."/>
            <person name="Yakimov M.M."/>
            <person name="Ferrer M."/>
        </authorList>
    </citation>
    <scope>NUCLEOTIDE SEQUENCE</scope>
</reference>
<evidence type="ECO:0000256" key="2">
    <source>
        <dbReference type="SAM" id="Phobius"/>
    </source>
</evidence>
<feature type="region of interest" description="Disordered" evidence="1">
    <location>
        <begin position="38"/>
        <end position="84"/>
    </location>
</feature>
<dbReference type="EMBL" id="AMCI01000996">
    <property type="protein sequence ID" value="EJX07010.1"/>
    <property type="molecule type" value="Genomic_DNA"/>
</dbReference>
<evidence type="ECO:0000313" key="3">
    <source>
        <dbReference type="EMBL" id="EJX07010.1"/>
    </source>
</evidence>
<feature type="transmembrane region" description="Helical" evidence="2">
    <location>
        <begin position="6"/>
        <end position="27"/>
    </location>
</feature>
<proteinExistence type="predicted"/>
<accession>J9H0Y2</accession>